<evidence type="ECO:0000256" key="1">
    <source>
        <dbReference type="SAM" id="MobiDB-lite"/>
    </source>
</evidence>
<gene>
    <name evidence="2" type="ORF">R1sor_008199</name>
</gene>
<comment type="caution">
    <text evidence="2">The sequence shown here is derived from an EMBL/GenBank/DDBJ whole genome shotgun (WGS) entry which is preliminary data.</text>
</comment>
<dbReference type="AlphaFoldDB" id="A0ABD3HSQ7"/>
<reference evidence="2 3" key="1">
    <citation type="submission" date="2024-09" db="EMBL/GenBank/DDBJ databases">
        <title>Chromosome-scale assembly of Riccia sorocarpa.</title>
        <authorList>
            <person name="Paukszto L."/>
        </authorList>
    </citation>
    <scope>NUCLEOTIDE SEQUENCE [LARGE SCALE GENOMIC DNA]</scope>
    <source>
        <strain evidence="2">LP-2024</strain>
        <tissue evidence="2">Aerial parts of the thallus</tissue>
    </source>
</reference>
<proteinExistence type="predicted"/>
<evidence type="ECO:0008006" key="4">
    <source>
        <dbReference type="Google" id="ProtNLM"/>
    </source>
</evidence>
<dbReference type="EMBL" id="JBJQOH010000003">
    <property type="protein sequence ID" value="KAL3694548.1"/>
    <property type="molecule type" value="Genomic_DNA"/>
</dbReference>
<evidence type="ECO:0000313" key="3">
    <source>
        <dbReference type="Proteomes" id="UP001633002"/>
    </source>
</evidence>
<organism evidence="2 3">
    <name type="scientific">Riccia sorocarpa</name>
    <dbReference type="NCBI Taxonomy" id="122646"/>
    <lineage>
        <taxon>Eukaryota</taxon>
        <taxon>Viridiplantae</taxon>
        <taxon>Streptophyta</taxon>
        <taxon>Embryophyta</taxon>
        <taxon>Marchantiophyta</taxon>
        <taxon>Marchantiopsida</taxon>
        <taxon>Marchantiidae</taxon>
        <taxon>Marchantiales</taxon>
        <taxon>Ricciaceae</taxon>
        <taxon>Riccia</taxon>
    </lineage>
</organism>
<sequence length="627" mass="70609">MVPTEISILTKPGSKTTFLRIHSQCNRCAEVRRSRKERNRGDGLPEQPFDRAIEAKGQAANFQNLEGVEVLAVRCSSDTLSHTLEDVFKTAEAEDVPVFACFDIAMCEGWAADMGQWPTCEGLLAYKTWLKTILQSELDLGSGTYWEMRRFSQSKRSSEEFCAVLWCSYREDRTAGREYPESELPRQAEKRRKITQNACKGCARVTVNVSTSLCSLEVVHMERHAKPHWRENKIPAAAIDYMEAKAEIGIRRHEVYRLLTEEGLTPAIITRAQVNYWVDEIESWSYGKNEIDQQLGASKFKKKVNINEVEVSQGGLTTICISVLTRWLESLRGKGLKPAFFITDKDVGQIKAAQMALPRTYVQLCLKHSLDVVKKRIESAEDSSTHPYNSVEAKRRFDFIDETWRPGSAGRVLGKEDFFSCSVFFAHLDPWLGYECESDPRPGDLDRSGVGTSHDVGNEDEECPIPTEPMLTGITLQSMLQSTFNDALTILQHEHHNVGFLRCFEADHQSWRKKVQVLQPMAGWGRVIADGFESHSDTCKCVSGICKNGRDGTGTWSSGWTNTWTNMEAASSAGLEREYDFSGGHATLANKDHLAAGSRNARDNWENDFPDGRPTYTELRLTQTVAT</sequence>
<name>A0ABD3HSQ7_9MARC</name>
<protein>
    <recommendedName>
        <fullName evidence="4">Transposase</fullName>
    </recommendedName>
</protein>
<accession>A0ABD3HSQ7</accession>
<feature type="region of interest" description="Disordered" evidence="1">
    <location>
        <begin position="443"/>
        <end position="465"/>
    </location>
</feature>
<dbReference type="Proteomes" id="UP001633002">
    <property type="component" value="Unassembled WGS sequence"/>
</dbReference>
<evidence type="ECO:0000313" key="2">
    <source>
        <dbReference type="EMBL" id="KAL3694548.1"/>
    </source>
</evidence>
<keyword evidence="3" id="KW-1185">Reference proteome</keyword>